<protein>
    <submittedName>
        <fullName evidence="2">Uncharacterized protein</fullName>
    </submittedName>
</protein>
<organism evidence="2 3">
    <name type="scientific">Penicillium thymicola</name>
    <dbReference type="NCBI Taxonomy" id="293382"/>
    <lineage>
        <taxon>Eukaryota</taxon>
        <taxon>Fungi</taxon>
        <taxon>Dikarya</taxon>
        <taxon>Ascomycota</taxon>
        <taxon>Pezizomycotina</taxon>
        <taxon>Eurotiomycetes</taxon>
        <taxon>Eurotiomycetidae</taxon>
        <taxon>Eurotiales</taxon>
        <taxon>Aspergillaceae</taxon>
        <taxon>Penicillium</taxon>
    </lineage>
</organism>
<reference evidence="2" key="1">
    <citation type="submission" date="2015-06" db="EMBL/GenBank/DDBJ databases">
        <authorList>
            <person name="Nguyen H."/>
        </authorList>
    </citation>
    <scope>NUCLEOTIDE SEQUENCE</scope>
    <source>
        <strain evidence="2">DAOM 180753</strain>
    </source>
</reference>
<sequence>KEKKKKKVSWRVVNAYKHENRS</sequence>
<dbReference type="AlphaFoldDB" id="A0AAI9T688"/>
<proteinExistence type="predicted"/>
<gene>
    <name evidence="2" type="ORF">VN97_g12003</name>
</gene>
<evidence type="ECO:0000313" key="2">
    <source>
        <dbReference type="EMBL" id="KAJ9481472.1"/>
    </source>
</evidence>
<keyword evidence="3" id="KW-1185">Reference proteome</keyword>
<feature type="region of interest" description="Disordered" evidence="1">
    <location>
        <begin position="1"/>
        <end position="22"/>
    </location>
</feature>
<name>A0AAI9T688_PENTH</name>
<evidence type="ECO:0000256" key="1">
    <source>
        <dbReference type="SAM" id="MobiDB-lite"/>
    </source>
</evidence>
<dbReference type="EMBL" id="LACB01000771">
    <property type="protein sequence ID" value="KAJ9481472.1"/>
    <property type="molecule type" value="Genomic_DNA"/>
</dbReference>
<evidence type="ECO:0000313" key="3">
    <source>
        <dbReference type="Proteomes" id="UP001227192"/>
    </source>
</evidence>
<reference evidence="2" key="2">
    <citation type="journal article" date="2016" name="Fungal Biol.">
        <title>Ochratoxin A production by Penicillium thymicola.</title>
        <authorList>
            <person name="Nguyen H.D.T."/>
            <person name="McMullin D.R."/>
            <person name="Ponomareva E."/>
            <person name="Riley R."/>
            <person name="Pomraning K.R."/>
            <person name="Baker S.E."/>
            <person name="Seifert K.A."/>
        </authorList>
    </citation>
    <scope>NUCLEOTIDE SEQUENCE</scope>
    <source>
        <strain evidence="2">DAOM 180753</strain>
    </source>
</reference>
<dbReference type="Proteomes" id="UP001227192">
    <property type="component" value="Unassembled WGS sequence"/>
</dbReference>
<accession>A0AAI9T688</accession>
<comment type="caution">
    <text evidence="2">The sequence shown here is derived from an EMBL/GenBank/DDBJ whole genome shotgun (WGS) entry which is preliminary data.</text>
</comment>
<feature type="non-terminal residue" evidence="2">
    <location>
        <position position="1"/>
    </location>
</feature>